<name>A0A8H3ML14_9GLOM</name>
<organism evidence="2 3">
    <name type="scientific">Rhizophagus clarus</name>
    <dbReference type="NCBI Taxonomy" id="94130"/>
    <lineage>
        <taxon>Eukaryota</taxon>
        <taxon>Fungi</taxon>
        <taxon>Fungi incertae sedis</taxon>
        <taxon>Mucoromycota</taxon>
        <taxon>Glomeromycotina</taxon>
        <taxon>Glomeromycetes</taxon>
        <taxon>Glomerales</taxon>
        <taxon>Glomeraceae</taxon>
        <taxon>Rhizophagus</taxon>
    </lineage>
</organism>
<dbReference type="AlphaFoldDB" id="A0A8H3ML14"/>
<reference evidence="2" key="1">
    <citation type="submission" date="2019-10" db="EMBL/GenBank/DDBJ databases">
        <title>Conservation and host-specific expression of non-tandemly repeated heterogenous ribosome RNA gene in arbuscular mycorrhizal fungi.</title>
        <authorList>
            <person name="Maeda T."/>
            <person name="Kobayashi Y."/>
            <person name="Nakagawa T."/>
            <person name="Ezawa T."/>
            <person name="Yamaguchi K."/>
            <person name="Bino T."/>
            <person name="Nishimoto Y."/>
            <person name="Shigenobu S."/>
            <person name="Kawaguchi M."/>
        </authorList>
    </citation>
    <scope>NUCLEOTIDE SEQUENCE</scope>
    <source>
        <strain evidence="2">HR1</strain>
    </source>
</reference>
<accession>A0A8H3ML14</accession>
<gene>
    <name evidence="2" type="ORF">RCL2_003095200</name>
</gene>
<dbReference type="Pfam" id="PF00075">
    <property type="entry name" value="RNase_H"/>
    <property type="match status" value="1"/>
</dbReference>
<dbReference type="OrthoDB" id="2447560at2759"/>
<evidence type="ECO:0000313" key="3">
    <source>
        <dbReference type="Proteomes" id="UP000615446"/>
    </source>
</evidence>
<dbReference type="Proteomes" id="UP000615446">
    <property type="component" value="Unassembled WGS sequence"/>
</dbReference>
<feature type="domain" description="RNase H type-1" evidence="1">
    <location>
        <begin position="227"/>
        <end position="376"/>
    </location>
</feature>
<evidence type="ECO:0000313" key="2">
    <source>
        <dbReference type="EMBL" id="GET04654.1"/>
    </source>
</evidence>
<dbReference type="GO" id="GO:0003676">
    <property type="term" value="F:nucleic acid binding"/>
    <property type="evidence" value="ECO:0007669"/>
    <property type="project" value="InterPro"/>
</dbReference>
<dbReference type="InterPro" id="IPR012337">
    <property type="entry name" value="RNaseH-like_sf"/>
</dbReference>
<dbReference type="InterPro" id="IPR002156">
    <property type="entry name" value="RNaseH_domain"/>
</dbReference>
<dbReference type="InterPro" id="IPR036397">
    <property type="entry name" value="RNaseH_sf"/>
</dbReference>
<sequence length="579" mass="67377">MFDIGYLKSNVRLGQHNNSLNTMIRGRMMGIEIAQSPTDQIEWSIEGGNHAICTFLYEHKADGLILKFNNHKPVPLADESIRECRYWTYIEAYLDTVPAKSKIKKKDLLFILPREFDDAPTLGQINNKGKADKNGSLTIHHIRIWMIIKQFKTDKSICQDWTDICNCEEREVIAERENLLDINTMAPEIAITGYDVWIEKWLDDSALQESLMRTKTTIQEGWDESRSNQRLEIYTDRSLTKTRCNNMISHYKSDSHHISMGAGVYIRDHLDCEFKIMANIRNWPSSTRTEICTILIALIAVPVLIYIDSQCVIDNITIWNKKSAQAKEKTTNHCILFRIAQIIKEKMINLEVIKVKGHSNIAGNEKADRSVAERSNSNLRFTYRIDHSSQEFRYILTYDKIPIEESLKKFITQLLNTYNAIEWSLLQCNRELCHTNNKQVAWKVTWNLLNQLRGFRCRSSKCHFMLVFIVKMLHKCLPIGSILAQRRSDLYKQYRCLAYQNDNIEDWEHLLACRGYDDTWNSIHDKLTIEFKIIGQKELKDNKAMLTRLNAAITELLGRQANSAKFCDFVKLSIEVKCD</sequence>
<evidence type="ECO:0000259" key="1">
    <source>
        <dbReference type="PROSITE" id="PS50879"/>
    </source>
</evidence>
<protein>
    <recommendedName>
        <fullName evidence="1">RNase H type-1 domain-containing protein</fullName>
    </recommendedName>
</protein>
<dbReference type="SUPFAM" id="SSF53098">
    <property type="entry name" value="Ribonuclease H-like"/>
    <property type="match status" value="1"/>
</dbReference>
<dbReference type="PROSITE" id="PS50879">
    <property type="entry name" value="RNASE_H_1"/>
    <property type="match status" value="1"/>
</dbReference>
<dbReference type="GO" id="GO:0004523">
    <property type="term" value="F:RNA-DNA hybrid ribonuclease activity"/>
    <property type="evidence" value="ECO:0007669"/>
    <property type="project" value="InterPro"/>
</dbReference>
<comment type="caution">
    <text evidence="2">The sequence shown here is derived from an EMBL/GenBank/DDBJ whole genome shotgun (WGS) entry which is preliminary data.</text>
</comment>
<proteinExistence type="predicted"/>
<dbReference type="EMBL" id="BLAL01000356">
    <property type="protein sequence ID" value="GET04654.1"/>
    <property type="molecule type" value="Genomic_DNA"/>
</dbReference>
<dbReference type="Gene3D" id="3.30.420.10">
    <property type="entry name" value="Ribonuclease H-like superfamily/Ribonuclease H"/>
    <property type="match status" value="1"/>
</dbReference>